<evidence type="ECO:0000313" key="1">
    <source>
        <dbReference type="EMBL" id="MEA5443614.1"/>
    </source>
</evidence>
<accession>A0ABU5SYN3</accession>
<protein>
    <submittedName>
        <fullName evidence="1">Uncharacterized protein</fullName>
    </submittedName>
</protein>
<evidence type="ECO:0000313" key="2">
    <source>
        <dbReference type="Proteomes" id="UP001302329"/>
    </source>
</evidence>
<organism evidence="1 2">
    <name type="scientific">Cyanobium gracile UHCC 0281</name>
    <dbReference type="NCBI Taxonomy" id="3110309"/>
    <lineage>
        <taxon>Bacteria</taxon>
        <taxon>Bacillati</taxon>
        <taxon>Cyanobacteriota</taxon>
        <taxon>Cyanophyceae</taxon>
        <taxon>Synechococcales</taxon>
        <taxon>Prochlorococcaceae</taxon>
        <taxon>Cyanobium</taxon>
    </lineage>
</organism>
<comment type="caution">
    <text evidence="1">The sequence shown here is derived from an EMBL/GenBank/DDBJ whole genome shotgun (WGS) entry which is preliminary data.</text>
</comment>
<proteinExistence type="predicted"/>
<dbReference type="Proteomes" id="UP001302329">
    <property type="component" value="Unassembled WGS sequence"/>
</dbReference>
<keyword evidence="2" id="KW-1185">Reference proteome</keyword>
<sequence>MSLSKRGKTADGVELAEITPVGSTMPVKLTLVQDGMALMDRQYLGPCSLASHREAEWIARTK</sequence>
<dbReference type="RefSeq" id="WP_323357598.1">
    <property type="nucleotide sequence ID" value="NZ_JAYGHY010000058.1"/>
</dbReference>
<dbReference type="EMBL" id="JAYGHY010000058">
    <property type="protein sequence ID" value="MEA5443614.1"/>
    <property type="molecule type" value="Genomic_DNA"/>
</dbReference>
<reference evidence="1 2" key="1">
    <citation type="submission" date="2023-12" db="EMBL/GenBank/DDBJ databases">
        <title>Baltic Sea Cyanobacteria.</title>
        <authorList>
            <person name="Delbaje E."/>
            <person name="Fewer D.P."/>
            <person name="Shishido T.K."/>
        </authorList>
    </citation>
    <scope>NUCLEOTIDE SEQUENCE [LARGE SCALE GENOMIC DNA]</scope>
    <source>
        <strain evidence="1 2">UHCC 0281</strain>
    </source>
</reference>
<gene>
    <name evidence="1" type="ORF">VB739_13715</name>
</gene>
<name>A0ABU5SYN3_9CYAN</name>